<dbReference type="GeneID" id="1188500"/>
<dbReference type="OrthoDB" id="5843839at2"/>
<organism evidence="1">
    <name type="scientific">Vibrio parahaemolyticus</name>
    <dbReference type="NCBI Taxonomy" id="670"/>
    <lineage>
        <taxon>Bacteria</taxon>
        <taxon>Pseudomonadati</taxon>
        <taxon>Pseudomonadota</taxon>
        <taxon>Gammaproteobacteria</taxon>
        <taxon>Vibrionales</taxon>
        <taxon>Vibrionaceae</taxon>
        <taxon>Vibrio</taxon>
    </lineage>
</organism>
<dbReference type="Proteomes" id="UP000856022">
    <property type="component" value="Unassembled WGS sequence"/>
</dbReference>
<evidence type="ECO:0000313" key="3">
    <source>
        <dbReference type="Proteomes" id="UP000464718"/>
    </source>
</evidence>
<keyword evidence="1" id="KW-0969">Cilium</keyword>
<proteinExistence type="predicted"/>
<dbReference type="PROSITE" id="PS51257">
    <property type="entry name" value="PROKAR_LIPOPROTEIN"/>
    <property type="match status" value="1"/>
</dbReference>
<protein>
    <submittedName>
        <fullName evidence="1">Flagellar sheath protein A</fullName>
    </submittedName>
</protein>
<dbReference type="OMA" id="THRIFTK"/>
<reference evidence="1" key="3">
    <citation type="submission" date="2019-12" db="EMBL/GenBank/DDBJ databases">
        <authorList>
            <consortium name="NCBI Pathogen Detection Project"/>
        </authorList>
    </citation>
    <scope>NUCLEOTIDE SEQUENCE</scope>
    <source>
        <strain evidence="1">1930</strain>
    </source>
</reference>
<dbReference type="EMBL" id="CP034298">
    <property type="protein sequence ID" value="QHH08848.1"/>
    <property type="molecule type" value="Genomic_DNA"/>
</dbReference>
<dbReference type="EMBL" id="DACQKT010000012">
    <property type="protein sequence ID" value="HAS6679161.1"/>
    <property type="molecule type" value="Genomic_DNA"/>
</dbReference>
<reference evidence="2 3" key="2">
    <citation type="submission" date="2018-12" db="EMBL/GenBank/DDBJ databases">
        <title>Genomic insights into the evolutionary origins and pathogenicity of five Vibrio parahaemolyticus strains isolated from the shrimp with acute hepatopancreatic necrosis disease (AHPND).</title>
        <authorList>
            <person name="Yang Q."/>
            <person name="Dong X."/>
            <person name="Xie G."/>
            <person name="Fu S."/>
            <person name="Zou P."/>
            <person name="Sun J."/>
            <person name="Wang Y."/>
            <person name="Huang J."/>
        </authorList>
    </citation>
    <scope>NUCLEOTIDE SEQUENCE [LARGE SCALE GENOMIC DNA]</scope>
    <source>
        <strain evidence="2 3">20160303005-1</strain>
    </source>
</reference>
<evidence type="ECO:0000313" key="1">
    <source>
        <dbReference type="EMBL" id="HAS6679161.1"/>
    </source>
</evidence>
<evidence type="ECO:0000313" key="2">
    <source>
        <dbReference type="EMBL" id="QHH08848.1"/>
    </source>
</evidence>
<sequence>MKQLKVLPLVAIISGLMVGCGGGGGGGGGGGTPQTAFNFTFVAPKTQALSSNGTCTIYDRFESNNIEQVLNYHKLGGVLDTQLTAYYSDASGNRVGDLVTASNDKLTIILQTIPDGGSVTVQEVNGTIINAITFSKDLLESESSLRNVYLSADANVSNTSCLTGNNDSKVNKTNLDYKTAEDASGNPYSTFYFDSQLETVTANESRFTKGESLPAVSTEKTMVAQYRTASRSSLYQYGFEDWTDGRMVFAGTPSMPMVSTSGINFSKIDIDTIYKNFSYRLAEVPKTSAFYHPDALKGDVWTFSVEGTIATPGWTAAYTDKVSENWSIVVDDRSLFSVTDTQNTKPGVSNSVVDLTDSIGLGQENGLQRVSYQQGTMVGATPYVVRHSVYSLIEGSIVVPDLDYSSVPSGARSDLVISNNSLITQSYVFTDEKADVKAADFLTAFANGDGADTTKDVLGIVMNEKQVRDTMNRIAQTKTLMLERSN</sequence>
<accession>A0A0L8UPU8</accession>
<dbReference type="AlphaFoldDB" id="A0A0L8UPU8"/>
<name>A0A0L8UPU8_VIBPH</name>
<reference evidence="1" key="1">
    <citation type="journal article" date="2018" name="Genome Biol.">
        <title>SKESA: strategic k-mer extension for scrupulous assemblies.</title>
        <authorList>
            <person name="Souvorov A."/>
            <person name="Agarwala R."/>
            <person name="Lipman D.J."/>
        </authorList>
    </citation>
    <scope>NUCLEOTIDE SEQUENCE</scope>
    <source>
        <strain evidence="1">1930</strain>
    </source>
</reference>
<gene>
    <name evidence="2" type="ORF">EHC69_05520</name>
    <name evidence="1" type="ORF">I7278_20405</name>
</gene>
<dbReference type="RefSeq" id="WP_005481901.1">
    <property type="nucleotide sequence ID" value="NZ_CAMFGX010000003.1"/>
</dbReference>
<dbReference type="Proteomes" id="UP000464718">
    <property type="component" value="Chromosome i"/>
</dbReference>
<keyword evidence="1" id="KW-0282">Flagellum</keyword>
<keyword evidence="1" id="KW-0966">Cell projection</keyword>